<dbReference type="PANTHER" id="PTHR44379:SF2">
    <property type="entry name" value="BLR6218 PROTEIN"/>
    <property type="match status" value="1"/>
</dbReference>
<evidence type="ECO:0000256" key="5">
    <source>
        <dbReference type="ARBA" id="ARBA00023014"/>
    </source>
</evidence>
<dbReference type="SUPFAM" id="SSF47741">
    <property type="entry name" value="CO dehydrogenase ISP C-domain like"/>
    <property type="match status" value="1"/>
</dbReference>
<dbReference type="InterPro" id="IPR012675">
    <property type="entry name" value="Beta-grasp_dom_sf"/>
</dbReference>
<dbReference type="InterPro" id="IPR051452">
    <property type="entry name" value="Diverse_Oxidoreductases"/>
</dbReference>
<evidence type="ECO:0000256" key="2">
    <source>
        <dbReference type="ARBA" id="ARBA00022723"/>
    </source>
</evidence>
<keyword evidence="4" id="KW-0408">Iron</keyword>
<dbReference type="Proteomes" id="UP000321926">
    <property type="component" value="Unassembled WGS sequence"/>
</dbReference>
<accession>A0A5C8J4F2</accession>
<dbReference type="GO" id="GO:0046872">
    <property type="term" value="F:metal ion binding"/>
    <property type="evidence" value="ECO:0007669"/>
    <property type="project" value="UniProtKB-KW"/>
</dbReference>
<dbReference type="OrthoDB" id="9796880at2"/>
<dbReference type="FunFam" id="1.10.150.120:FF:000003">
    <property type="entry name" value="Carbon monoxide dehydrogenase, small subunit"/>
    <property type="match status" value="1"/>
</dbReference>
<feature type="domain" description="2Fe-2S ferredoxin-type" evidence="6">
    <location>
        <begin position="1"/>
        <end position="75"/>
    </location>
</feature>
<dbReference type="PROSITE" id="PS00197">
    <property type="entry name" value="2FE2S_FER_1"/>
    <property type="match status" value="1"/>
</dbReference>
<dbReference type="EMBL" id="VRTY01000100">
    <property type="protein sequence ID" value="TXK31165.1"/>
    <property type="molecule type" value="Genomic_DNA"/>
</dbReference>
<evidence type="ECO:0000256" key="1">
    <source>
        <dbReference type="ARBA" id="ARBA00022714"/>
    </source>
</evidence>
<evidence type="ECO:0000313" key="8">
    <source>
        <dbReference type="Proteomes" id="UP000321926"/>
    </source>
</evidence>
<dbReference type="CDD" id="cd00207">
    <property type="entry name" value="fer2"/>
    <property type="match status" value="1"/>
</dbReference>
<dbReference type="InterPro" id="IPR001041">
    <property type="entry name" value="2Fe-2S_ferredoxin-type"/>
</dbReference>
<keyword evidence="5" id="KW-0411">Iron-sulfur</keyword>
<dbReference type="InterPro" id="IPR002888">
    <property type="entry name" value="2Fe-2S-bd"/>
</dbReference>
<evidence type="ECO:0000259" key="6">
    <source>
        <dbReference type="PROSITE" id="PS51085"/>
    </source>
</evidence>
<name>A0A5C8J4F2_9BACT</name>
<dbReference type="InterPro" id="IPR036010">
    <property type="entry name" value="2Fe-2S_ferredoxin-like_sf"/>
</dbReference>
<evidence type="ECO:0000313" key="7">
    <source>
        <dbReference type="EMBL" id="TXK31165.1"/>
    </source>
</evidence>
<dbReference type="InterPro" id="IPR036884">
    <property type="entry name" value="2Fe-2S-bd_dom_sf"/>
</dbReference>
<dbReference type="Pfam" id="PF01799">
    <property type="entry name" value="Fer2_2"/>
    <property type="match status" value="1"/>
</dbReference>
<dbReference type="AlphaFoldDB" id="A0A5C8J4F2"/>
<gene>
    <name evidence="7" type="ORF">FVR03_19780</name>
</gene>
<comment type="caution">
    <text evidence="7">The sequence shown here is derived from an EMBL/GenBank/DDBJ whole genome shotgun (WGS) entry which is preliminary data.</text>
</comment>
<evidence type="ECO:0000256" key="4">
    <source>
        <dbReference type="ARBA" id="ARBA00023004"/>
    </source>
</evidence>
<dbReference type="PANTHER" id="PTHR44379">
    <property type="entry name" value="OXIDOREDUCTASE WITH IRON-SULFUR SUBUNIT"/>
    <property type="match status" value="1"/>
</dbReference>
<keyword evidence="8" id="KW-1185">Reference proteome</keyword>
<dbReference type="RefSeq" id="WP_147923505.1">
    <property type="nucleotide sequence ID" value="NZ_VRTY01000100.1"/>
</dbReference>
<dbReference type="GO" id="GO:0016491">
    <property type="term" value="F:oxidoreductase activity"/>
    <property type="evidence" value="ECO:0007669"/>
    <property type="project" value="UniProtKB-KW"/>
</dbReference>
<keyword evidence="1" id="KW-0001">2Fe-2S</keyword>
<organism evidence="7 8">
    <name type="scientific">Pontibacter qinzhouensis</name>
    <dbReference type="NCBI Taxonomy" id="2603253"/>
    <lineage>
        <taxon>Bacteria</taxon>
        <taxon>Pseudomonadati</taxon>
        <taxon>Bacteroidota</taxon>
        <taxon>Cytophagia</taxon>
        <taxon>Cytophagales</taxon>
        <taxon>Hymenobacteraceae</taxon>
        <taxon>Pontibacter</taxon>
    </lineage>
</organism>
<keyword evidence="3" id="KW-0560">Oxidoreductase</keyword>
<dbReference type="InterPro" id="IPR006058">
    <property type="entry name" value="2Fe2S_fd_BS"/>
</dbReference>
<dbReference type="Pfam" id="PF00111">
    <property type="entry name" value="Fer2"/>
    <property type="match status" value="1"/>
</dbReference>
<sequence length="149" mass="16017">MELHINGVKRTVWSASDTSLLQVLRDELDLTGSKYGCGEGQCGACTVLLDGVAVRSCRVPVKGVQNKQITTIEGLEKNGQLHPVQEAFLKVDVFQCGYCAPGMIMSAVGLLQHNANPTEEQIIGAMNGNICRCGTYPRIVRAIQEAAKA</sequence>
<reference evidence="7 8" key="1">
    <citation type="submission" date="2019-08" db="EMBL/GenBank/DDBJ databases">
        <authorList>
            <person name="Shi S."/>
        </authorList>
    </citation>
    <scope>NUCLEOTIDE SEQUENCE [LARGE SCALE GENOMIC DNA]</scope>
    <source>
        <strain evidence="7 8">GY10130</strain>
    </source>
</reference>
<dbReference type="SUPFAM" id="SSF54292">
    <property type="entry name" value="2Fe-2S ferredoxin-like"/>
    <property type="match status" value="1"/>
</dbReference>
<evidence type="ECO:0000256" key="3">
    <source>
        <dbReference type="ARBA" id="ARBA00023002"/>
    </source>
</evidence>
<dbReference type="Gene3D" id="1.10.150.120">
    <property type="entry name" value="[2Fe-2S]-binding domain"/>
    <property type="match status" value="1"/>
</dbReference>
<dbReference type="Gene3D" id="3.10.20.30">
    <property type="match status" value="1"/>
</dbReference>
<dbReference type="PROSITE" id="PS51085">
    <property type="entry name" value="2FE2S_FER_2"/>
    <property type="match status" value="1"/>
</dbReference>
<proteinExistence type="predicted"/>
<keyword evidence="2" id="KW-0479">Metal-binding</keyword>
<dbReference type="GO" id="GO:0051537">
    <property type="term" value="F:2 iron, 2 sulfur cluster binding"/>
    <property type="evidence" value="ECO:0007669"/>
    <property type="project" value="UniProtKB-KW"/>
</dbReference>
<protein>
    <submittedName>
        <fullName evidence="7">(2Fe-2S)-binding protein</fullName>
    </submittedName>
</protein>